<feature type="domain" description="HTH tetR-type" evidence="6">
    <location>
        <begin position="20"/>
        <end position="80"/>
    </location>
</feature>
<keyword evidence="3" id="KW-0804">Transcription</keyword>
<proteinExistence type="predicted"/>
<sequence>MRTLREVVVQGGSDDRQLAGSTRDRLVASALALFATSSFDGVSIRDIERHAGVERGLVAYHFGSKQSLWNEAVDTIFLPYIEEMTALAVALRDVTATERGRALRKAYVRFNARYPQFFRLLVMEGMARTERTKRLEDHLRRASKLYKDMLGLRDLERVEDLAMMFFILGASATPFILPAFAVPSLNVLGDDIDATDPEFLEPYADMIARLSVHRDKAGEV</sequence>
<feature type="DNA-binding region" description="H-T-H motif" evidence="4">
    <location>
        <begin position="43"/>
        <end position="62"/>
    </location>
</feature>
<dbReference type="Proteomes" id="UP001432062">
    <property type="component" value="Chromosome"/>
</dbReference>
<evidence type="ECO:0000256" key="5">
    <source>
        <dbReference type="SAM" id="Phobius"/>
    </source>
</evidence>
<keyword evidence="5" id="KW-0472">Membrane</keyword>
<dbReference type="InterPro" id="IPR001647">
    <property type="entry name" value="HTH_TetR"/>
</dbReference>
<evidence type="ECO:0000256" key="4">
    <source>
        <dbReference type="PROSITE-ProRule" id="PRU00335"/>
    </source>
</evidence>
<dbReference type="Pfam" id="PF00440">
    <property type="entry name" value="TetR_N"/>
    <property type="match status" value="1"/>
</dbReference>
<protein>
    <submittedName>
        <fullName evidence="7">TetR family transcriptional regulator</fullName>
    </submittedName>
</protein>
<keyword evidence="5" id="KW-1133">Transmembrane helix</keyword>
<dbReference type="EMBL" id="CP109441">
    <property type="protein sequence ID" value="WUV46667.1"/>
    <property type="molecule type" value="Genomic_DNA"/>
</dbReference>
<keyword evidence="2 4" id="KW-0238">DNA-binding</keyword>
<dbReference type="SUPFAM" id="SSF46689">
    <property type="entry name" value="Homeodomain-like"/>
    <property type="match status" value="1"/>
</dbReference>
<feature type="transmembrane region" description="Helical" evidence="5">
    <location>
        <begin position="161"/>
        <end position="181"/>
    </location>
</feature>
<keyword evidence="8" id="KW-1185">Reference proteome</keyword>
<evidence type="ECO:0000313" key="7">
    <source>
        <dbReference type="EMBL" id="WUV46667.1"/>
    </source>
</evidence>
<dbReference type="PANTHER" id="PTHR30055">
    <property type="entry name" value="HTH-TYPE TRANSCRIPTIONAL REGULATOR RUTR"/>
    <property type="match status" value="1"/>
</dbReference>
<organism evidence="7 8">
    <name type="scientific">Nocardia vinacea</name>
    <dbReference type="NCBI Taxonomy" id="96468"/>
    <lineage>
        <taxon>Bacteria</taxon>
        <taxon>Bacillati</taxon>
        <taxon>Actinomycetota</taxon>
        <taxon>Actinomycetes</taxon>
        <taxon>Mycobacteriales</taxon>
        <taxon>Nocardiaceae</taxon>
        <taxon>Nocardia</taxon>
    </lineage>
</organism>
<keyword evidence="1" id="KW-0805">Transcription regulation</keyword>
<name>A0ABZ1YTQ2_9NOCA</name>
<reference evidence="7" key="1">
    <citation type="submission" date="2022-10" db="EMBL/GenBank/DDBJ databases">
        <title>The complete genomes of actinobacterial strains from the NBC collection.</title>
        <authorList>
            <person name="Joergensen T.S."/>
            <person name="Alvarez Arevalo M."/>
            <person name="Sterndorff E.B."/>
            <person name="Faurdal D."/>
            <person name="Vuksanovic O."/>
            <person name="Mourched A.-S."/>
            <person name="Charusanti P."/>
            <person name="Shaw S."/>
            <person name="Blin K."/>
            <person name="Weber T."/>
        </authorList>
    </citation>
    <scope>NUCLEOTIDE SEQUENCE</scope>
    <source>
        <strain evidence="7">NBC_01482</strain>
    </source>
</reference>
<dbReference type="InterPro" id="IPR050109">
    <property type="entry name" value="HTH-type_TetR-like_transc_reg"/>
</dbReference>
<gene>
    <name evidence="7" type="ORF">OG563_47885</name>
</gene>
<keyword evidence="5" id="KW-0812">Transmembrane</keyword>
<evidence type="ECO:0000256" key="1">
    <source>
        <dbReference type="ARBA" id="ARBA00023015"/>
    </source>
</evidence>
<evidence type="ECO:0000256" key="2">
    <source>
        <dbReference type="ARBA" id="ARBA00023125"/>
    </source>
</evidence>
<accession>A0ABZ1YTQ2</accession>
<dbReference type="Gene3D" id="1.10.357.10">
    <property type="entry name" value="Tetracycline Repressor, domain 2"/>
    <property type="match status" value="1"/>
</dbReference>
<dbReference type="PANTHER" id="PTHR30055:SF234">
    <property type="entry name" value="HTH-TYPE TRANSCRIPTIONAL REGULATOR BETI"/>
    <property type="match status" value="1"/>
</dbReference>
<evidence type="ECO:0000259" key="6">
    <source>
        <dbReference type="PROSITE" id="PS50977"/>
    </source>
</evidence>
<evidence type="ECO:0000256" key="3">
    <source>
        <dbReference type="ARBA" id="ARBA00023163"/>
    </source>
</evidence>
<dbReference type="InterPro" id="IPR009057">
    <property type="entry name" value="Homeodomain-like_sf"/>
</dbReference>
<evidence type="ECO:0000313" key="8">
    <source>
        <dbReference type="Proteomes" id="UP001432062"/>
    </source>
</evidence>
<dbReference type="PROSITE" id="PS50977">
    <property type="entry name" value="HTH_TETR_2"/>
    <property type="match status" value="1"/>
</dbReference>
<dbReference type="RefSeq" id="WP_329410598.1">
    <property type="nucleotide sequence ID" value="NZ_CP109441.1"/>
</dbReference>